<comment type="caution">
    <text evidence="3">The sequence shown here is derived from an EMBL/GenBank/DDBJ whole genome shotgun (WGS) entry which is preliminary data.</text>
</comment>
<reference evidence="3 4" key="1">
    <citation type="submission" date="2016-10" db="EMBL/GenBank/DDBJ databases">
        <authorList>
            <person name="Varghese N."/>
            <person name="Submissions S."/>
        </authorList>
    </citation>
    <scope>NUCLEOTIDE SEQUENCE [LARGE SCALE GENOMIC DNA]</scope>
    <source>
        <strain evidence="3 4">WCC6</strain>
    </source>
</reference>
<evidence type="ECO:0000256" key="1">
    <source>
        <dbReference type="ARBA" id="ARBA00006611"/>
    </source>
</evidence>
<evidence type="ECO:0000259" key="2">
    <source>
        <dbReference type="Pfam" id="PF00437"/>
    </source>
</evidence>
<dbReference type="Proteomes" id="UP000182379">
    <property type="component" value="Unassembled WGS sequence"/>
</dbReference>
<dbReference type="EMBL" id="FNOP01000013">
    <property type="protein sequence ID" value="SDX12586.1"/>
    <property type="molecule type" value="Genomic_DNA"/>
</dbReference>
<protein>
    <submittedName>
        <fullName evidence="3">Pilus assembly protein CpaF</fullName>
    </submittedName>
</protein>
<evidence type="ECO:0000313" key="4">
    <source>
        <dbReference type="Proteomes" id="UP000182379"/>
    </source>
</evidence>
<dbReference type="CDD" id="cd01130">
    <property type="entry name" value="VirB11-like_ATPase"/>
    <property type="match status" value="1"/>
</dbReference>
<evidence type="ECO:0000313" key="3">
    <source>
        <dbReference type="EMBL" id="SDX12586.1"/>
    </source>
</evidence>
<dbReference type="Gene3D" id="3.40.50.300">
    <property type="entry name" value="P-loop containing nucleotide triphosphate hydrolases"/>
    <property type="match status" value="1"/>
</dbReference>
<dbReference type="InterPro" id="IPR027417">
    <property type="entry name" value="P-loop_NTPase"/>
</dbReference>
<dbReference type="AlphaFoldDB" id="A0A1H2Z5F1"/>
<dbReference type="Gene3D" id="3.30.450.380">
    <property type="match status" value="1"/>
</dbReference>
<dbReference type="PANTHER" id="PTHR30486:SF15">
    <property type="entry name" value="TYPE II_IV SECRETION SYSTEM ATPASE"/>
    <property type="match status" value="1"/>
</dbReference>
<dbReference type="PANTHER" id="PTHR30486">
    <property type="entry name" value="TWITCHING MOTILITY PROTEIN PILT"/>
    <property type="match status" value="1"/>
</dbReference>
<proteinExistence type="inferred from homology"/>
<organism evidence="3 4">
    <name type="scientific">Acidaminococcus fermentans</name>
    <dbReference type="NCBI Taxonomy" id="905"/>
    <lineage>
        <taxon>Bacteria</taxon>
        <taxon>Bacillati</taxon>
        <taxon>Bacillota</taxon>
        <taxon>Negativicutes</taxon>
        <taxon>Acidaminococcales</taxon>
        <taxon>Acidaminococcaceae</taxon>
        <taxon>Acidaminococcus</taxon>
    </lineage>
</organism>
<accession>A0A1H2Z5F1</accession>
<dbReference type="Pfam" id="PF00437">
    <property type="entry name" value="T2SSE"/>
    <property type="match status" value="1"/>
</dbReference>
<feature type="domain" description="Bacterial type II secretion system protein E" evidence="2">
    <location>
        <begin position="106"/>
        <end position="384"/>
    </location>
</feature>
<dbReference type="InterPro" id="IPR050921">
    <property type="entry name" value="T4SS_GSP_E_ATPase"/>
</dbReference>
<gene>
    <name evidence="3" type="ORF">SAMN05216495_11378</name>
</gene>
<dbReference type="InterPro" id="IPR001482">
    <property type="entry name" value="T2SS/T4SS_dom"/>
</dbReference>
<dbReference type="SUPFAM" id="SSF52540">
    <property type="entry name" value="P-loop containing nucleoside triphosphate hydrolases"/>
    <property type="match status" value="1"/>
</dbReference>
<comment type="similarity">
    <text evidence="1">Belongs to the GSP E family.</text>
</comment>
<sequence length="466" mass="51885">MKLLERLGRKTEQGKPEVRENPIFAGRAADAREEEYQNLKVTVHRAIVDEMSAEQQRVLDSATHSRQEIENVISGYVQRVLENNPFVVPRGERARLVSDICDEILGLGPIEPFLKDDSITEVMVNGPKKIYVERMGKLHLTGAQFHDNNHLMAIIDKIVTPIGRHVDEASPLVDARLQDGSRVNVVIPPLSLIGPCVTIRKFSRTPLSVENLISFGTLSEEMAIFLRACVNAKLNVMISGGTGSGKTTTLNVLSSFIPHDERIVTIEDAAELRLEQPHVVTLEARPANIEGKGAVTIRDLVKNSLRMRPDRIIVGEVRGGEALDMLQAMNTGHEGSLTTAHANSPRDVLSRLETMVLMSGLDLPVRAIRDQISSALDLIIHQERIQDGSRKITYITEVQKMEGDVIVLQDLFRYVQTGFDESGRALGEFRPTGLQPQFLSKFKSHNVEYPAFMQKARPGIDWEEGD</sequence>
<dbReference type="RefSeq" id="WP_074707211.1">
    <property type="nucleotide sequence ID" value="NZ_FNOP01000013.1"/>
</dbReference>
<name>A0A1H2Z5F1_ACIFE</name>
<dbReference type="GO" id="GO:0016887">
    <property type="term" value="F:ATP hydrolysis activity"/>
    <property type="evidence" value="ECO:0007669"/>
    <property type="project" value="InterPro"/>
</dbReference>